<dbReference type="Pfam" id="PF01565">
    <property type="entry name" value="FAD_binding_4"/>
    <property type="match status" value="1"/>
</dbReference>
<comment type="similarity">
    <text evidence="2">Belongs to the FAD-binding oxidoreductase/transferase type 4 family.</text>
</comment>
<dbReference type="Gene3D" id="1.10.45.10">
    <property type="entry name" value="Vanillyl-alcohol Oxidase, Chain A, domain 4"/>
    <property type="match status" value="1"/>
</dbReference>
<dbReference type="SUPFAM" id="SSF55103">
    <property type="entry name" value="FAD-linked oxidases, C-terminal domain"/>
    <property type="match status" value="1"/>
</dbReference>
<evidence type="ECO:0000256" key="3">
    <source>
        <dbReference type="ARBA" id="ARBA00022630"/>
    </source>
</evidence>
<keyword evidence="8" id="KW-1185">Reference proteome</keyword>
<dbReference type="Gene3D" id="3.30.465.10">
    <property type="match status" value="1"/>
</dbReference>
<dbReference type="GO" id="GO:0003973">
    <property type="term" value="F:(S)-2-hydroxy-acid oxidase activity"/>
    <property type="evidence" value="ECO:0007669"/>
    <property type="project" value="UniProtKB-EC"/>
</dbReference>
<dbReference type="PANTHER" id="PTHR42934:SF2">
    <property type="entry name" value="GLYCOLATE OXIDASE SUBUNIT GLCD"/>
    <property type="match status" value="1"/>
</dbReference>
<dbReference type="InterPro" id="IPR016171">
    <property type="entry name" value="Vanillyl_alc_oxidase_C-sub2"/>
</dbReference>
<dbReference type="Proteomes" id="UP000234462">
    <property type="component" value="Unassembled WGS sequence"/>
</dbReference>
<evidence type="ECO:0000256" key="1">
    <source>
        <dbReference type="ARBA" id="ARBA00001974"/>
    </source>
</evidence>
<evidence type="ECO:0000313" key="8">
    <source>
        <dbReference type="Proteomes" id="UP000234462"/>
    </source>
</evidence>
<feature type="domain" description="FAD-binding PCMH-type" evidence="6">
    <location>
        <begin position="69"/>
        <end position="248"/>
    </location>
</feature>
<comment type="cofactor">
    <cofactor evidence="1">
        <name>FAD</name>
        <dbReference type="ChEBI" id="CHEBI:57692"/>
    </cofactor>
</comment>
<name>A0A2H1L1B1_9MICO</name>
<evidence type="ECO:0000256" key="5">
    <source>
        <dbReference type="ARBA" id="ARBA00023002"/>
    </source>
</evidence>
<dbReference type="InterPro" id="IPR004113">
    <property type="entry name" value="FAD-bd_oxidored_4_C"/>
</dbReference>
<evidence type="ECO:0000256" key="2">
    <source>
        <dbReference type="ARBA" id="ARBA00008000"/>
    </source>
</evidence>
<dbReference type="InterPro" id="IPR036318">
    <property type="entry name" value="FAD-bd_PCMH-like_sf"/>
</dbReference>
<dbReference type="InterPro" id="IPR016164">
    <property type="entry name" value="FAD-linked_Oxase-like_C"/>
</dbReference>
<organism evidence="7 8">
    <name type="scientific">Brevibacterium jeotgali</name>
    <dbReference type="NCBI Taxonomy" id="1262550"/>
    <lineage>
        <taxon>Bacteria</taxon>
        <taxon>Bacillati</taxon>
        <taxon>Actinomycetota</taxon>
        <taxon>Actinomycetes</taxon>
        <taxon>Micrococcales</taxon>
        <taxon>Brevibacteriaceae</taxon>
        <taxon>Brevibacterium</taxon>
    </lineage>
</organism>
<keyword evidence="3" id="KW-0285">Flavoprotein</keyword>
<evidence type="ECO:0000256" key="4">
    <source>
        <dbReference type="ARBA" id="ARBA00022827"/>
    </source>
</evidence>
<dbReference type="PROSITE" id="PS51387">
    <property type="entry name" value="FAD_PCMH"/>
    <property type="match status" value="1"/>
</dbReference>
<dbReference type="EMBL" id="FXZM01000001">
    <property type="protein sequence ID" value="SMY10687.1"/>
    <property type="molecule type" value="Genomic_DNA"/>
</dbReference>
<dbReference type="GO" id="GO:0071949">
    <property type="term" value="F:FAD binding"/>
    <property type="evidence" value="ECO:0007669"/>
    <property type="project" value="InterPro"/>
</dbReference>
<dbReference type="AlphaFoldDB" id="A0A2H1L1B1"/>
<dbReference type="Gene3D" id="3.30.70.2740">
    <property type="match status" value="1"/>
</dbReference>
<protein>
    <submittedName>
        <fullName evidence="7">Glycolate oxidase</fullName>
        <ecNumber evidence="7">1.1.3.15</ecNumber>
    </submittedName>
</protein>
<dbReference type="InterPro" id="IPR016169">
    <property type="entry name" value="FAD-bd_PCMH_sub2"/>
</dbReference>
<dbReference type="FunFam" id="3.30.70.2740:FF:000001">
    <property type="entry name" value="D-lactate dehydrogenase mitochondrial"/>
    <property type="match status" value="1"/>
</dbReference>
<accession>A0A2H1L1B1</accession>
<keyword evidence="4" id="KW-0274">FAD</keyword>
<reference evidence="8" key="1">
    <citation type="submission" date="2017-03" db="EMBL/GenBank/DDBJ databases">
        <authorList>
            <person name="Monnet C."/>
        </authorList>
    </citation>
    <scope>NUCLEOTIDE SEQUENCE [LARGE SCALE GENOMIC DNA]</scope>
    <source>
        <strain evidence="8">SJ5-8</strain>
    </source>
</reference>
<dbReference type="RefSeq" id="WP_101587023.1">
    <property type="nucleotide sequence ID" value="NZ_FXZM01000001.1"/>
</dbReference>
<sequence>MTAAHTGGSDSGAVDAAPALLTEPAALGLTAPEVPVDLAPLVEALSPGAVVDDPDVVAAHSRDRAVFAPIGAPRALVRARSTADVQTTLRFAHEHRVPVIPQGALTGLSGGANGVDGALLLNVAGMDRILDVDAVEQTATVEPGVLNRTLKDALVEHGLSYPPDPGSVDISTLGGNVATNAGGLCCVKYGVTKDYVRRLTVVLADGSITTVGRPTAKGVAGLDLASLFVGSEGTLGVVVEIVVELIPAIPDPITGVALFDDIRDAARTITEFMSSGATPSLLEILDGQSIECINDYGDFGLPEGAAAMLLVQANGDGSLERAAADLAVFERIAESQGATEVTISDDPADSEMFIAARRSVGHALEKYAMANGGGELVDDVCLPRAALAEFFTRMRSIADEHDVLIAVAGHAGDGNMHPNVLFDAQDQPSVARAHAAFDAIMATGLALGGTITGEHGVGVLKNRWLARELDPVAQRLHVAVKREFDPRGILSPGKMLGELAG</sequence>
<evidence type="ECO:0000259" key="6">
    <source>
        <dbReference type="PROSITE" id="PS51387"/>
    </source>
</evidence>
<gene>
    <name evidence="7" type="ORF">BJEO58_00259</name>
</gene>
<dbReference type="EC" id="1.1.3.15" evidence="7"/>
<dbReference type="OrthoDB" id="9811557at2"/>
<dbReference type="InterPro" id="IPR006094">
    <property type="entry name" value="Oxid_FAD_bind_N"/>
</dbReference>
<dbReference type="InterPro" id="IPR051914">
    <property type="entry name" value="FAD-linked_OxidoTrans_Type4"/>
</dbReference>
<evidence type="ECO:0000313" key="7">
    <source>
        <dbReference type="EMBL" id="SMY10687.1"/>
    </source>
</evidence>
<keyword evidence="5 7" id="KW-0560">Oxidoreductase</keyword>
<dbReference type="InterPro" id="IPR016166">
    <property type="entry name" value="FAD-bd_PCMH"/>
</dbReference>
<dbReference type="PANTHER" id="PTHR42934">
    <property type="entry name" value="GLYCOLATE OXIDASE SUBUNIT GLCD"/>
    <property type="match status" value="1"/>
</dbReference>
<dbReference type="SUPFAM" id="SSF56176">
    <property type="entry name" value="FAD-binding/transporter-associated domain-like"/>
    <property type="match status" value="1"/>
</dbReference>
<dbReference type="Pfam" id="PF02913">
    <property type="entry name" value="FAD-oxidase_C"/>
    <property type="match status" value="1"/>
</dbReference>
<proteinExistence type="inferred from homology"/>